<dbReference type="CDD" id="cd03801">
    <property type="entry name" value="GT4_PimA-like"/>
    <property type="match status" value="1"/>
</dbReference>
<dbReference type="Pfam" id="PF00534">
    <property type="entry name" value="Glycos_transf_1"/>
    <property type="match status" value="1"/>
</dbReference>
<proteinExistence type="predicted"/>
<reference evidence="3" key="1">
    <citation type="submission" date="2018-08" db="EMBL/GenBank/DDBJ databases">
        <title>Conservation of the tunicamycin-related biosynthetic gene cluster in the select agent Rathayibacter toxicus, and its identification in other Rathayibacter species.</title>
        <authorList>
            <person name="Tancos M.A."/>
            <person name="Sechler A.J."/>
            <person name="Davis E.W.Jr."/>
            <person name="Chang J.H."/>
            <person name="Rogers E.E."/>
        </authorList>
    </citation>
    <scope>NUCLEOTIDE SEQUENCE</scope>
    <source>
        <strain evidence="3">FH236</strain>
    </source>
</reference>
<protein>
    <submittedName>
        <fullName evidence="3">Glycosyl transferase family 1</fullName>
    </submittedName>
</protein>
<evidence type="ECO:0000313" key="3">
    <source>
        <dbReference type="EMBL" id="QFF92390.1"/>
    </source>
</evidence>
<dbReference type="EMBL" id="MH813485">
    <property type="protein sequence ID" value="QFF92390.1"/>
    <property type="molecule type" value="Genomic_DNA"/>
</dbReference>
<gene>
    <name evidence="3" type="primary">tunD</name>
</gene>
<organism evidence="3">
    <name type="scientific">Rathayibacter sp. FH 236</name>
    <dbReference type="NCBI Taxonomy" id="2615183"/>
    <lineage>
        <taxon>Bacteria</taxon>
        <taxon>Bacillati</taxon>
        <taxon>Actinomycetota</taxon>
        <taxon>Actinomycetes</taxon>
        <taxon>Micrococcales</taxon>
        <taxon>Microbacteriaceae</taxon>
        <taxon>Rathayibacter</taxon>
    </lineage>
</organism>
<sequence>MKMVVSVSDVVWGGKHQYMFDLCEGLVELGHDVTVIAEHGGTFSETCRRAGLPVVEVGSFANDPEEASTRYQELERPAVLVLSGRADLAALAPVAVAPTLRVFFRHSAFPLNDGPTGMDLLADVDLLVTTAEVQRRLQFDGLRDDPRFVKTLYMMLRSGITEKFLQEIERVDRVSVREGLGCDEDDIVLLSASRLSWEKDIAGLIDAVRGPLKIYPRLRLIIAGSGPEQNELAERVERYGLSGRVSFLGHRDDIPALLAASDVLLFSSAVPETGPLILKEAMAAGVPIIASNVGGVGEFIEHEQNGLLVKDIASFSSAIERLISEPETRARLGRNASVMAREQHRFEERVVAFSCELDLLALRSPEVHDTLSELDWDDVRLREEKNGGFLFVPRTSNLSELQADDFQAVRRALRSGSPVQLVEEPAEVNYELIENLYRMGAMIRPATARRAIARFL</sequence>
<evidence type="ECO:0000259" key="2">
    <source>
        <dbReference type="Pfam" id="PF00534"/>
    </source>
</evidence>
<dbReference type="SUPFAM" id="SSF53756">
    <property type="entry name" value="UDP-Glycosyltransferase/glycogen phosphorylase"/>
    <property type="match status" value="1"/>
</dbReference>
<name>A0A5J6SIU5_9MICO</name>
<dbReference type="Gene3D" id="3.40.50.2000">
    <property type="entry name" value="Glycogen Phosphorylase B"/>
    <property type="match status" value="2"/>
</dbReference>
<dbReference type="InterPro" id="IPR001296">
    <property type="entry name" value="Glyco_trans_1"/>
</dbReference>
<dbReference type="GO" id="GO:0016757">
    <property type="term" value="F:glycosyltransferase activity"/>
    <property type="evidence" value="ECO:0007669"/>
    <property type="project" value="InterPro"/>
</dbReference>
<dbReference type="AlphaFoldDB" id="A0A5J6SIU5"/>
<dbReference type="PANTHER" id="PTHR12526">
    <property type="entry name" value="GLYCOSYLTRANSFERASE"/>
    <property type="match status" value="1"/>
</dbReference>
<feature type="domain" description="Glycosyl transferase family 1" evidence="2">
    <location>
        <begin position="177"/>
        <end position="336"/>
    </location>
</feature>
<keyword evidence="1 3" id="KW-0808">Transferase</keyword>
<evidence type="ECO:0000256" key="1">
    <source>
        <dbReference type="ARBA" id="ARBA00022679"/>
    </source>
</evidence>
<accession>A0A5J6SIU5</accession>